<feature type="region of interest" description="Disordered" evidence="1">
    <location>
        <begin position="1"/>
        <end position="29"/>
    </location>
</feature>
<feature type="compositionally biased region" description="Basic and acidic residues" evidence="1">
    <location>
        <begin position="20"/>
        <end position="29"/>
    </location>
</feature>
<dbReference type="Pfam" id="PF10346">
    <property type="entry name" value="Con-6"/>
    <property type="match status" value="1"/>
</dbReference>
<dbReference type="RefSeq" id="XP_016641560.1">
    <property type="nucleotide sequence ID" value="XM_016788761.1"/>
</dbReference>
<sequence>MEDRSNRERGLKAAIHNPHISKEAKQHARDALKNEFGEEINTPFGQAQREEGPRTCVKRPRLKGCNPQPTGFRGG</sequence>
<evidence type="ECO:0000256" key="1">
    <source>
        <dbReference type="SAM" id="MobiDB-lite"/>
    </source>
</evidence>
<protein>
    <recommendedName>
        <fullName evidence="4">Conidiation-specific protein 6</fullName>
    </recommendedName>
</protein>
<dbReference type="InterPro" id="IPR018824">
    <property type="entry name" value="Conidiation-specific_6"/>
</dbReference>
<dbReference type="InterPro" id="IPR052670">
    <property type="entry name" value="UPF0654_domain"/>
</dbReference>
<dbReference type="PANTHER" id="PTHR36576:SF2">
    <property type="entry name" value="PROTEIN CON-6, PUTATIVE (AFU_ORTHOLOGUE AFUA_4G03615)-RELATED"/>
    <property type="match status" value="1"/>
</dbReference>
<reference evidence="2 3" key="1">
    <citation type="journal article" date="2014" name="Genome Announc.">
        <title>Draft genome sequence of the pathogenic fungus Scedosporium apiospermum.</title>
        <authorList>
            <person name="Vandeputte P."/>
            <person name="Ghamrawi S."/>
            <person name="Rechenmann M."/>
            <person name="Iltis A."/>
            <person name="Giraud S."/>
            <person name="Fleury M."/>
            <person name="Thornton C."/>
            <person name="Delhaes L."/>
            <person name="Meyer W."/>
            <person name="Papon N."/>
            <person name="Bouchara J.P."/>
        </authorList>
    </citation>
    <scope>NUCLEOTIDE SEQUENCE [LARGE SCALE GENOMIC DNA]</scope>
    <source>
        <strain evidence="2 3">IHEM 14462</strain>
    </source>
</reference>
<dbReference type="EMBL" id="JOWA01000107">
    <property type="protein sequence ID" value="KEZ41761.1"/>
    <property type="molecule type" value="Genomic_DNA"/>
</dbReference>
<organism evidence="2 3">
    <name type="scientific">Pseudallescheria apiosperma</name>
    <name type="common">Scedosporium apiospermum</name>
    <dbReference type="NCBI Taxonomy" id="563466"/>
    <lineage>
        <taxon>Eukaryota</taxon>
        <taxon>Fungi</taxon>
        <taxon>Dikarya</taxon>
        <taxon>Ascomycota</taxon>
        <taxon>Pezizomycotina</taxon>
        <taxon>Sordariomycetes</taxon>
        <taxon>Hypocreomycetidae</taxon>
        <taxon>Microascales</taxon>
        <taxon>Microascaceae</taxon>
        <taxon>Scedosporium</taxon>
    </lineage>
</organism>
<name>A0A084G349_PSEDA</name>
<evidence type="ECO:0000313" key="3">
    <source>
        <dbReference type="Proteomes" id="UP000028545"/>
    </source>
</evidence>
<dbReference type="KEGG" id="sapo:SAPIO_CDS6736"/>
<dbReference type="Proteomes" id="UP000028545">
    <property type="component" value="Unassembled WGS sequence"/>
</dbReference>
<accession>A0A084G349</accession>
<feature type="region of interest" description="Disordered" evidence="1">
    <location>
        <begin position="41"/>
        <end position="75"/>
    </location>
</feature>
<keyword evidence="3" id="KW-1185">Reference proteome</keyword>
<comment type="caution">
    <text evidence="2">The sequence shown here is derived from an EMBL/GenBank/DDBJ whole genome shotgun (WGS) entry which is preliminary data.</text>
</comment>
<proteinExistence type="predicted"/>
<gene>
    <name evidence="2" type="ORF">SAPIO_CDS6736</name>
</gene>
<evidence type="ECO:0000313" key="2">
    <source>
        <dbReference type="EMBL" id="KEZ41761.1"/>
    </source>
</evidence>
<dbReference type="PANTHER" id="PTHR36576">
    <property type="entry name" value="UPF0654 PROTEIN C11D3.01C-RELATED"/>
    <property type="match status" value="1"/>
</dbReference>
<feature type="compositionally biased region" description="Basic and acidic residues" evidence="1">
    <location>
        <begin position="1"/>
        <end position="11"/>
    </location>
</feature>
<dbReference type="HOGENOM" id="CLU_2672501_0_0_1"/>
<dbReference type="VEuPathDB" id="FungiDB:SAPIO_CDS6736"/>
<evidence type="ECO:0008006" key="4">
    <source>
        <dbReference type="Google" id="ProtNLM"/>
    </source>
</evidence>
<dbReference type="OrthoDB" id="5419162at2759"/>
<dbReference type="AlphaFoldDB" id="A0A084G349"/>
<dbReference type="GO" id="GO:0005737">
    <property type="term" value="C:cytoplasm"/>
    <property type="evidence" value="ECO:0007669"/>
    <property type="project" value="TreeGrafter"/>
</dbReference>
<dbReference type="GeneID" id="27725808"/>